<dbReference type="AlphaFoldDB" id="K3Z1D5"/>
<sequence length="69" mass="7368">MWWSPNCSASRRNSTPRWCYPRPRAARRAAPWPRAAPSQSCLASSPSMQAGGLARAASILGLGRGGAQD</sequence>
<evidence type="ECO:0000313" key="2">
    <source>
        <dbReference type="Proteomes" id="UP000004995"/>
    </source>
</evidence>
<protein>
    <submittedName>
        <fullName evidence="1">Uncharacterized protein</fullName>
    </submittedName>
</protein>
<keyword evidence="2" id="KW-1185">Reference proteome</keyword>
<accession>K3Z1D5</accession>
<dbReference type="HOGENOM" id="CLU_2780637_0_0_1"/>
<dbReference type="EMBL" id="AGNK02000453">
    <property type="status" value="NOT_ANNOTATED_CDS"/>
    <property type="molecule type" value="Genomic_DNA"/>
</dbReference>
<reference evidence="2" key="1">
    <citation type="journal article" date="2012" name="Nat. Biotechnol.">
        <title>Reference genome sequence of the model plant Setaria.</title>
        <authorList>
            <person name="Bennetzen J.L."/>
            <person name="Schmutz J."/>
            <person name="Wang H."/>
            <person name="Percifield R."/>
            <person name="Hawkins J."/>
            <person name="Pontaroli A.C."/>
            <person name="Estep M."/>
            <person name="Feng L."/>
            <person name="Vaughn J.N."/>
            <person name="Grimwood J."/>
            <person name="Jenkins J."/>
            <person name="Barry K."/>
            <person name="Lindquist E."/>
            <person name="Hellsten U."/>
            <person name="Deshpande S."/>
            <person name="Wang X."/>
            <person name="Wu X."/>
            <person name="Mitros T."/>
            <person name="Triplett J."/>
            <person name="Yang X."/>
            <person name="Ye C.Y."/>
            <person name="Mauro-Herrera M."/>
            <person name="Wang L."/>
            <person name="Li P."/>
            <person name="Sharma M."/>
            <person name="Sharma R."/>
            <person name="Ronald P.C."/>
            <person name="Panaud O."/>
            <person name="Kellogg E.A."/>
            <person name="Brutnell T.P."/>
            <person name="Doust A.N."/>
            <person name="Tuskan G.A."/>
            <person name="Rokhsar D."/>
            <person name="Devos K.M."/>
        </authorList>
    </citation>
    <scope>NUCLEOTIDE SEQUENCE [LARGE SCALE GENOMIC DNA]</scope>
    <source>
        <strain evidence="2">cv. Yugu1</strain>
    </source>
</reference>
<reference evidence="1" key="2">
    <citation type="submission" date="2018-08" db="UniProtKB">
        <authorList>
            <consortium name="EnsemblPlants"/>
        </authorList>
    </citation>
    <scope>IDENTIFICATION</scope>
    <source>
        <strain evidence="1">Yugu1</strain>
    </source>
</reference>
<name>K3Z1D5_SETIT</name>
<organism evidence="1 2">
    <name type="scientific">Setaria italica</name>
    <name type="common">Foxtail millet</name>
    <name type="synonym">Panicum italicum</name>
    <dbReference type="NCBI Taxonomy" id="4555"/>
    <lineage>
        <taxon>Eukaryota</taxon>
        <taxon>Viridiplantae</taxon>
        <taxon>Streptophyta</taxon>
        <taxon>Embryophyta</taxon>
        <taxon>Tracheophyta</taxon>
        <taxon>Spermatophyta</taxon>
        <taxon>Magnoliopsida</taxon>
        <taxon>Liliopsida</taxon>
        <taxon>Poales</taxon>
        <taxon>Poaceae</taxon>
        <taxon>PACMAD clade</taxon>
        <taxon>Panicoideae</taxon>
        <taxon>Panicodae</taxon>
        <taxon>Paniceae</taxon>
        <taxon>Cenchrinae</taxon>
        <taxon>Setaria</taxon>
    </lineage>
</organism>
<dbReference type="Proteomes" id="UP000004995">
    <property type="component" value="Unassembled WGS sequence"/>
</dbReference>
<dbReference type="EnsemblPlants" id="KQL30636">
    <property type="protein sequence ID" value="KQL30636"/>
    <property type="gene ID" value="SETIT_020353mg"/>
</dbReference>
<proteinExistence type="predicted"/>
<dbReference type="Gramene" id="KQL30636">
    <property type="protein sequence ID" value="KQL30636"/>
    <property type="gene ID" value="SETIT_020353mg"/>
</dbReference>
<evidence type="ECO:0000313" key="1">
    <source>
        <dbReference type="EnsemblPlants" id="KQL30636"/>
    </source>
</evidence>
<dbReference type="InParanoid" id="K3Z1D5"/>